<organism evidence="2 3">
    <name type="scientific">Nostoc linckia z8</name>
    <dbReference type="NCBI Taxonomy" id="1628746"/>
    <lineage>
        <taxon>Bacteria</taxon>
        <taxon>Bacillati</taxon>
        <taxon>Cyanobacteriota</taxon>
        <taxon>Cyanophyceae</taxon>
        <taxon>Nostocales</taxon>
        <taxon>Nostocaceae</taxon>
        <taxon>Nostoc</taxon>
    </lineage>
</organism>
<evidence type="ECO:0000256" key="1">
    <source>
        <dbReference type="SAM" id="SignalP"/>
    </source>
</evidence>
<gene>
    <name evidence="2" type="ORF">VF08_18570</name>
</gene>
<proteinExistence type="predicted"/>
<comment type="caution">
    <text evidence="2">The sequence shown here is derived from an EMBL/GenBank/DDBJ whole genome shotgun (WGS) entry which is preliminary data.</text>
</comment>
<sequence length="130" mass="14520">MKKLIAVLLLVLCLTFSIGQGQAQAAESCENVLNQGSATVESGWFTQQAPTIGWYKGAITTDVKYDVCTPSAVIRVNGNDWNKFVKEGKLDGLRYEVYQYAEKDGNYQNFLFRQIKSGQPQTITAAQFRQ</sequence>
<protein>
    <submittedName>
        <fullName evidence="2">Uncharacterized protein</fullName>
    </submittedName>
</protein>
<feature type="chain" id="PRO_5040421337" evidence="1">
    <location>
        <begin position="26"/>
        <end position="130"/>
    </location>
</feature>
<feature type="signal peptide" evidence="1">
    <location>
        <begin position="1"/>
        <end position="25"/>
    </location>
</feature>
<keyword evidence="1" id="KW-0732">Signal</keyword>
<reference evidence="2 3" key="1">
    <citation type="submission" date="2015-02" db="EMBL/GenBank/DDBJ databases">
        <title>Nostoc linckia genome annotation.</title>
        <authorList>
            <person name="Zhou Z."/>
        </authorList>
    </citation>
    <scope>NUCLEOTIDE SEQUENCE [LARGE SCALE GENOMIC DNA]</scope>
    <source>
        <strain evidence="3">z8</strain>
    </source>
</reference>
<dbReference type="AlphaFoldDB" id="A0A9Q6EKN3"/>
<dbReference type="Proteomes" id="UP000222310">
    <property type="component" value="Unassembled WGS sequence"/>
</dbReference>
<evidence type="ECO:0000313" key="3">
    <source>
        <dbReference type="Proteomes" id="UP000222310"/>
    </source>
</evidence>
<accession>A0A9Q6EKN3</accession>
<name>A0A9Q6EKN3_NOSLI</name>
<dbReference type="EMBL" id="LAHD01000052">
    <property type="protein sequence ID" value="PHK02536.1"/>
    <property type="molecule type" value="Genomic_DNA"/>
</dbReference>
<dbReference type="GeneID" id="57097490"/>
<evidence type="ECO:0000313" key="2">
    <source>
        <dbReference type="EMBL" id="PHK02536.1"/>
    </source>
</evidence>
<dbReference type="RefSeq" id="WP_099071381.1">
    <property type="nucleotide sequence ID" value="NZ_LAHD01000052.1"/>
</dbReference>